<comment type="caution">
    <text evidence="2">The sequence shown here is derived from an EMBL/GenBank/DDBJ whole genome shotgun (WGS) entry which is preliminary data.</text>
</comment>
<dbReference type="Pfam" id="PF12705">
    <property type="entry name" value="PDDEXK_1"/>
    <property type="match status" value="1"/>
</dbReference>
<proteinExistence type="predicted"/>
<dbReference type="EMBL" id="WESC01000001">
    <property type="protein sequence ID" value="KAB7742695.1"/>
    <property type="molecule type" value="Genomic_DNA"/>
</dbReference>
<dbReference type="AlphaFoldDB" id="A0A6N6VPC7"/>
<organism evidence="2 3">
    <name type="scientific">Parvibaculum sedimenti</name>
    <dbReference type="NCBI Taxonomy" id="2608632"/>
    <lineage>
        <taxon>Bacteria</taxon>
        <taxon>Pseudomonadati</taxon>
        <taxon>Pseudomonadota</taxon>
        <taxon>Alphaproteobacteria</taxon>
        <taxon>Hyphomicrobiales</taxon>
        <taxon>Parvibaculaceae</taxon>
        <taxon>Parvibaculum</taxon>
    </lineage>
</organism>
<dbReference type="InterPro" id="IPR011604">
    <property type="entry name" value="PDDEXK-like_dom_sf"/>
</dbReference>
<dbReference type="Proteomes" id="UP000468901">
    <property type="component" value="Unassembled WGS sequence"/>
</dbReference>
<dbReference type="InterPro" id="IPR014153">
    <property type="entry name" value="Ds_break_AddB"/>
</dbReference>
<feature type="domain" description="PD-(D/E)XK endonuclease-like" evidence="1">
    <location>
        <begin position="735"/>
        <end position="946"/>
    </location>
</feature>
<dbReference type="InterPro" id="IPR038726">
    <property type="entry name" value="PDDEXK_AddAB-type"/>
</dbReference>
<dbReference type="SUPFAM" id="SSF52540">
    <property type="entry name" value="P-loop containing nucleoside triphosphate hydrolases"/>
    <property type="match status" value="1"/>
</dbReference>
<evidence type="ECO:0000313" key="2">
    <source>
        <dbReference type="EMBL" id="KAB7742695.1"/>
    </source>
</evidence>
<evidence type="ECO:0000313" key="3">
    <source>
        <dbReference type="Proteomes" id="UP000468901"/>
    </source>
</evidence>
<evidence type="ECO:0000259" key="1">
    <source>
        <dbReference type="Pfam" id="PF12705"/>
    </source>
</evidence>
<reference evidence="2 3" key="1">
    <citation type="submission" date="2019-09" db="EMBL/GenBank/DDBJ databases">
        <title>Parvibaculum sedimenti sp. nov., isolated from sediment.</title>
        <authorList>
            <person name="Wang Y."/>
        </authorList>
    </citation>
    <scope>NUCLEOTIDE SEQUENCE [LARGE SCALE GENOMIC DNA]</scope>
    <source>
        <strain evidence="2 3">HXT-9</strain>
    </source>
</reference>
<dbReference type="NCBIfam" id="TIGR02786">
    <property type="entry name" value="addB_alphas"/>
    <property type="match status" value="1"/>
</dbReference>
<protein>
    <submittedName>
        <fullName evidence="2">Double-strand break repair protein AddB</fullName>
    </submittedName>
</protein>
<sequence length="1002" mass="108432">MAHDSPRLFTIPSGTPFLDALAGTLLADPTLGGCFGAGVELPDITILLPTRRAVRALSDAFLRVGSGRALLLPIMRPLGDVDEDELVLDVTSQPSASLALPPEIAALERQFRLARLILDLDETEEGADLTRALALAADLGRFLDMALTERVALTSLAQLVPEEFAEYWQITIEFLKLLTERWPEELAKLGLMEGTARRNALLESQAAAWTQTPPTKPVIAAGSTGSIPAAADLLAVISRSAAGAVVLPGLDTELDAESWNAIGAKGTESHPQYGLKKLLMHLRAERDDVALWPGMEAAPARRARVRLLSEALRPADTTSLWRSRLDLLKPEADAALEGLSLVTAPTQREEAGAIALLMRETLGTPGKTAALITPDRALGRRVAAELRRWGIEIDDSGGEPLAHTPPMIYLRLVAEMVAEDFAPLALLAALKHPLAGLGHTARLRDEVRRLEHLVLRGPRPAPGLAGLRAALVEKRAAAEAREAPVKDFAGLDSLLDRLEEALRPLLDLNGREAPVEHVARVHVAAAEALASRGEDRASELWAKEEGDAASSFVADLIEAAPTLGACDLETYARLFFELGMTRALRPRFGRHPRLFIWGPLEARLQHADRIILGSLNEGTWPAEANIDPWLNRPMRAALGLEPPERHIGLSAHDFAEGASAAEVVLTRALKVEGAPTVASRWLLRLQSLLSGLGRADALDAPNWSGWAQKLDEAGDIAPVEKPHPTPPLAARPDGFSVTEIETLIRDPYAIYAKKVLNLRPLEPIDADVAAAERGNIIHSALENFARAYPQGLPANALDELVRIGRETFAHALDRPGVAAFWWPRFKRIAAWIVDYEDKLRVDVKRVHAELKGSIEIVELGRVIRLVGKADRIDERKDGTVAIIDYKTGGMPSLRQVEVGLSPQLPLEAAMAARGGFAEIGKATASALLYLRLTGGEKAGETRAIAPEGLVDETYANLVALLASYEDEATPYLSRPRPMFEATYGDYDHLARVKEWSSAGGGE</sequence>
<name>A0A6N6VPC7_9HYPH</name>
<dbReference type="Gene3D" id="3.90.320.10">
    <property type="match status" value="1"/>
</dbReference>
<dbReference type="RefSeq" id="WP_152214249.1">
    <property type="nucleotide sequence ID" value="NZ_WESC01000001.1"/>
</dbReference>
<dbReference type="InterPro" id="IPR027417">
    <property type="entry name" value="P-loop_NTPase"/>
</dbReference>
<gene>
    <name evidence="2" type="primary">addB</name>
    <name evidence="2" type="ORF">F2P47_00750</name>
</gene>
<keyword evidence="3" id="KW-1185">Reference proteome</keyword>
<accession>A0A6N6VPC7</accession>